<dbReference type="EMBL" id="JACTUZ010000002">
    <property type="protein sequence ID" value="MBC9175616.1"/>
    <property type="molecule type" value="Genomic_DNA"/>
</dbReference>
<comment type="caution">
    <text evidence="2">The sequence shown here is derived from an EMBL/GenBank/DDBJ whole genome shotgun (WGS) entry which is preliminary data.</text>
</comment>
<reference evidence="2 3" key="1">
    <citation type="journal article" date="2009" name="Int. J. Syst. Evol. Microbiol.">
        <title>Transfer of Teichococcus ludipueritiae and Muricoccus roseus to the genus Roseomonas, as Roseomonas ludipueritiae comb. nov. and Roseomonas rosea comb. nov., respectively, and emended description of the genus Roseomonas.</title>
        <authorList>
            <person name="Sanchez-Porro C."/>
            <person name="Gallego V."/>
            <person name="Busse H.J."/>
            <person name="Kampfer P."/>
            <person name="Ventosa A."/>
        </authorList>
    </citation>
    <scope>NUCLEOTIDE SEQUENCE [LARGE SCALE GENOMIC DNA]</scope>
    <source>
        <strain evidence="2 3">DSM 14915</strain>
    </source>
</reference>
<dbReference type="Gene3D" id="3.40.50.720">
    <property type="entry name" value="NAD(P)-binding Rossmann-like Domain"/>
    <property type="match status" value="1"/>
</dbReference>
<evidence type="ECO:0000256" key="1">
    <source>
        <dbReference type="SAM" id="MobiDB-lite"/>
    </source>
</evidence>
<dbReference type="SUPFAM" id="SSF51735">
    <property type="entry name" value="NAD(P)-binding Rossmann-fold domains"/>
    <property type="match status" value="1"/>
</dbReference>
<protein>
    <submittedName>
        <fullName evidence="2">SDR family NAD(P)-dependent oxidoreductase</fullName>
    </submittedName>
</protein>
<sequence>MDRPVPAVRDLVCCSGFGFTRRVTKPSAAAPQVFQRRGSGHAVNAISMAGLRNLPAVGAYAATQNVVRTITEALREAAAQLRVTEVSPGMAATGFAEAMTGEAAKAAARERDRTAAGGGSIVIRSTAQD</sequence>
<name>A0ABR7R1K2_9PROT</name>
<evidence type="ECO:0000313" key="3">
    <source>
        <dbReference type="Proteomes" id="UP000603940"/>
    </source>
</evidence>
<evidence type="ECO:0000313" key="2">
    <source>
        <dbReference type="EMBL" id="MBC9175616.1"/>
    </source>
</evidence>
<organism evidence="2 3">
    <name type="scientific">Pseudoroseomonas ludipueritiae</name>
    <dbReference type="NCBI Taxonomy" id="198093"/>
    <lineage>
        <taxon>Bacteria</taxon>
        <taxon>Pseudomonadati</taxon>
        <taxon>Pseudomonadota</taxon>
        <taxon>Alphaproteobacteria</taxon>
        <taxon>Acetobacterales</taxon>
        <taxon>Acetobacteraceae</taxon>
        <taxon>Pseudoroseomonas</taxon>
    </lineage>
</organism>
<dbReference type="Proteomes" id="UP000603940">
    <property type="component" value="Unassembled WGS sequence"/>
</dbReference>
<dbReference type="InterPro" id="IPR002347">
    <property type="entry name" value="SDR_fam"/>
</dbReference>
<dbReference type="PRINTS" id="PR00081">
    <property type="entry name" value="GDHRDH"/>
</dbReference>
<dbReference type="InterPro" id="IPR036291">
    <property type="entry name" value="NAD(P)-bd_dom_sf"/>
</dbReference>
<feature type="region of interest" description="Disordered" evidence="1">
    <location>
        <begin position="104"/>
        <end position="129"/>
    </location>
</feature>
<dbReference type="Pfam" id="PF00106">
    <property type="entry name" value="adh_short"/>
    <property type="match status" value="1"/>
</dbReference>
<gene>
    <name evidence="2" type="ORF">IBL25_01480</name>
</gene>
<accession>A0ABR7R1K2</accession>
<keyword evidence="3" id="KW-1185">Reference proteome</keyword>
<proteinExistence type="predicted"/>